<reference evidence="3 4" key="1">
    <citation type="journal article" date="2008" name="PLoS ONE">
        <title>Genome sequence of the saprophyte Leptospira biflexa provides insights into the evolution of Leptospira and the pathogenesis of leptospirosis.</title>
        <authorList>
            <person name="Picardeau M."/>
            <person name="Bulach D.M."/>
            <person name="Bouchier C."/>
            <person name="Zuerner R.L."/>
            <person name="Zidane N."/>
            <person name="Wilson P.J."/>
            <person name="Creno S."/>
            <person name="Kuczek E.S."/>
            <person name="Bommezzadri S."/>
            <person name="Davis J.C."/>
            <person name="McGrath A."/>
            <person name="Johnson M.J."/>
            <person name="Boursaux-Eude C."/>
            <person name="Seemann T."/>
            <person name="Rouy Z."/>
            <person name="Coppel R.L."/>
            <person name="Rood J.I."/>
            <person name="Lajus A."/>
            <person name="Davies J.K."/>
            <person name="Medigue C."/>
            <person name="Adler B."/>
        </authorList>
    </citation>
    <scope>NUCLEOTIDE SEQUENCE [LARGE SCALE GENOMIC DNA]</scope>
    <source>
        <strain evidence="4">Patoc 1 / ATCC 23582 / Paris</strain>
    </source>
</reference>
<dbReference type="STRING" id="456481.LEPBI_I1687"/>
<dbReference type="Proteomes" id="UP000001847">
    <property type="component" value="Chromosome I"/>
</dbReference>
<dbReference type="GO" id="GO:0016740">
    <property type="term" value="F:transferase activity"/>
    <property type="evidence" value="ECO:0007669"/>
    <property type="project" value="InterPro"/>
</dbReference>
<organism evidence="3 4">
    <name type="scientific">Leptospira biflexa serovar Patoc (strain Patoc 1 / ATCC 23582 / Paris)</name>
    <dbReference type="NCBI Taxonomy" id="456481"/>
    <lineage>
        <taxon>Bacteria</taxon>
        <taxon>Pseudomonadati</taxon>
        <taxon>Spirochaetota</taxon>
        <taxon>Spirochaetia</taxon>
        <taxon>Leptospirales</taxon>
        <taxon>Leptospiraceae</taxon>
        <taxon>Leptospira</taxon>
    </lineage>
</organism>
<dbReference type="EMBL" id="CP000786">
    <property type="protein sequence ID" value="ABZ97794.1"/>
    <property type="molecule type" value="Genomic_DNA"/>
</dbReference>
<feature type="transmembrane region" description="Helical" evidence="1">
    <location>
        <begin position="31"/>
        <end position="51"/>
    </location>
</feature>
<dbReference type="Pfam" id="PF03734">
    <property type="entry name" value="YkuD"/>
    <property type="match status" value="1"/>
</dbReference>
<dbReference type="PANTHER" id="PTHR38589">
    <property type="entry name" value="BLR0621 PROTEIN"/>
    <property type="match status" value="1"/>
</dbReference>
<keyword evidence="1" id="KW-0472">Membrane</keyword>
<feature type="domain" description="L,D-TPase catalytic" evidence="2">
    <location>
        <begin position="101"/>
        <end position="237"/>
    </location>
</feature>
<dbReference type="InterPro" id="IPR005490">
    <property type="entry name" value="LD_TPept_cat_dom"/>
</dbReference>
<evidence type="ECO:0000256" key="1">
    <source>
        <dbReference type="SAM" id="Phobius"/>
    </source>
</evidence>
<dbReference type="HOGENOM" id="CLU_1097514_0_0_12"/>
<keyword evidence="1" id="KW-0812">Transmembrane</keyword>
<evidence type="ECO:0000313" key="4">
    <source>
        <dbReference type="Proteomes" id="UP000001847"/>
    </source>
</evidence>
<dbReference type="AlphaFoldDB" id="B0SRJ9"/>
<dbReference type="PANTHER" id="PTHR38589:SF1">
    <property type="entry name" value="BLR0621 PROTEIN"/>
    <property type="match status" value="1"/>
</dbReference>
<keyword evidence="1" id="KW-1133">Transmembrane helix</keyword>
<protein>
    <recommendedName>
        <fullName evidence="2">L,D-TPase catalytic domain-containing protein</fullName>
    </recommendedName>
</protein>
<proteinExistence type="predicted"/>
<sequence>MLFSKLKSTSFPKFLDISLKFSSIFRSNFHFYLNFFLFFLISGSFPSFLVASPKEVFPPSVQVPDVYQSEQILLIIGKPGETQGKLHFFSVEGGEWKTILSSIPVWFGKSGLIQKEKKREGDGFTPKGDFPIKRVLGKGNQSIRNLEYIKIRKNDHWSDVTTSKHYNQFIRQKEKGATPLWNSAIYELLIVIEHNTNPSIPGFGSMIFLHPWAETKPTSGCVGIKLTDLESIIQRLDGKKNPYFLLIESEDQI</sequence>
<evidence type="ECO:0000313" key="3">
    <source>
        <dbReference type="EMBL" id="ABZ97794.1"/>
    </source>
</evidence>
<keyword evidence="4" id="KW-1185">Reference proteome</keyword>
<evidence type="ECO:0000259" key="2">
    <source>
        <dbReference type="Pfam" id="PF03734"/>
    </source>
</evidence>
<name>B0SRJ9_LEPBP</name>
<accession>B0SRJ9</accession>
<gene>
    <name evidence="3" type="ordered locus">LEPBI_I1687</name>
</gene>
<dbReference type="KEGG" id="lbi:LEPBI_I1687"/>